<dbReference type="Proteomes" id="UP001596266">
    <property type="component" value="Unassembled WGS sequence"/>
</dbReference>
<evidence type="ECO:0000313" key="8">
    <source>
        <dbReference type="Proteomes" id="UP001596266"/>
    </source>
</evidence>
<dbReference type="InterPro" id="IPR015797">
    <property type="entry name" value="NUDIX_hydrolase-like_dom_sf"/>
</dbReference>
<evidence type="ECO:0000256" key="3">
    <source>
        <dbReference type="ARBA" id="ARBA00022801"/>
    </source>
</evidence>
<evidence type="ECO:0000313" key="7">
    <source>
        <dbReference type="EMBL" id="MFC6397623.1"/>
    </source>
</evidence>
<dbReference type="PROSITE" id="PS51462">
    <property type="entry name" value="NUDIX"/>
    <property type="match status" value="1"/>
</dbReference>
<protein>
    <submittedName>
        <fullName evidence="7">NUDIX domain-containing protein</fullName>
    </submittedName>
</protein>
<comment type="caution">
    <text evidence="7">The sequence shown here is derived from an EMBL/GenBank/DDBJ whole genome shotgun (WGS) entry which is preliminary data.</text>
</comment>
<dbReference type="PANTHER" id="PTHR43046:SF12">
    <property type="entry name" value="GDP-MANNOSE MANNOSYL HYDROLASE"/>
    <property type="match status" value="1"/>
</dbReference>
<comment type="similarity">
    <text evidence="2 5">Belongs to the Nudix hydrolase family.</text>
</comment>
<dbReference type="InterPro" id="IPR020084">
    <property type="entry name" value="NUDIX_hydrolase_CS"/>
</dbReference>
<dbReference type="PRINTS" id="PR00502">
    <property type="entry name" value="NUDIXFAMILY"/>
</dbReference>
<evidence type="ECO:0000256" key="4">
    <source>
        <dbReference type="ARBA" id="ARBA00022842"/>
    </source>
</evidence>
<name>A0ABW1X4U4_9ACTN</name>
<gene>
    <name evidence="7" type="ORF">ACFP57_11610</name>
</gene>
<dbReference type="SUPFAM" id="SSF55729">
    <property type="entry name" value="Acyl-CoA N-acyltransferases (Nat)"/>
    <property type="match status" value="1"/>
</dbReference>
<dbReference type="SUPFAM" id="SSF55811">
    <property type="entry name" value="Nudix"/>
    <property type="match status" value="1"/>
</dbReference>
<sequence length="257" mass="28429">MAEEFSVRAEVNGVVGVLMWDGSTDVETLARAVALAATDLFGEKGLRRLEVSIPTTDPMARHALHRAGFRREGRARAAMDVGTGDHVDVDRYARLDTDSVDAPDTFSSVMDTVLPTKRMIGHVFFRDGNGRVLLLETHYKKDWELPGGVVEPGEPPRVGAEREVLEELGMSVRLGAPALVDWLPPYLGWSDAVEFIWDGGVLEQSVMDEFIREEREIRAIHWLDPADVAQHVTALSARRIALLVDGFRGFTEDGIPV</sequence>
<dbReference type="EMBL" id="JBHSUA010000021">
    <property type="protein sequence ID" value="MFC6397623.1"/>
    <property type="molecule type" value="Genomic_DNA"/>
</dbReference>
<evidence type="ECO:0000259" key="6">
    <source>
        <dbReference type="PROSITE" id="PS51462"/>
    </source>
</evidence>
<dbReference type="PROSITE" id="PS00893">
    <property type="entry name" value="NUDIX_BOX"/>
    <property type="match status" value="1"/>
</dbReference>
<dbReference type="InterPro" id="IPR000086">
    <property type="entry name" value="NUDIX_hydrolase_dom"/>
</dbReference>
<dbReference type="RefSeq" id="WP_343886213.1">
    <property type="nucleotide sequence ID" value="NZ_BAAAKI010000013.1"/>
</dbReference>
<dbReference type="CDD" id="cd18876">
    <property type="entry name" value="NUDIX_Hydrolase"/>
    <property type="match status" value="1"/>
</dbReference>
<dbReference type="InterPro" id="IPR016181">
    <property type="entry name" value="Acyl_CoA_acyltransferase"/>
</dbReference>
<dbReference type="Gene3D" id="3.90.79.10">
    <property type="entry name" value="Nucleoside Triphosphate Pyrophosphohydrolase"/>
    <property type="match status" value="1"/>
</dbReference>
<dbReference type="Gene3D" id="3.40.630.30">
    <property type="match status" value="1"/>
</dbReference>
<feature type="domain" description="Nudix hydrolase" evidence="6">
    <location>
        <begin position="115"/>
        <end position="248"/>
    </location>
</feature>
<evidence type="ECO:0000256" key="2">
    <source>
        <dbReference type="ARBA" id="ARBA00005582"/>
    </source>
</evidence>
<dbReference type="PANTHER" id="PTHR43046">
    <property type="entry name" value="GDP-MANNOSE MANNOSYL HYDROLASE"/>
    <property type="match status" value="1"/>
</dbReference>
<organism evidence="7 8">
    <name type="scientific">Luteococcus sanguinis</name>
    <dbReference type="NCBI Taxonomy" id="174038"/>
    <lineage>
        <taxon>Bacteria</taxon>
        <taxon>Bacillati</taxon>
        <taxon>Actinomycetota</taxon>
        <taxon>Actinomycetes</taxon>
        <taxon>Propionibacteriales</taxon>
        <taxon>Propionibacteriaceae</taxon>
        <taxon>Luteococcus</taxon>
    </lineage>
</organism>
<keyword evidence="8" id="KW-1185">Reference proteome</keyword>
<keyword evidence="3 5" id="KW-0378">Hydrolase</keyword>
<accession>A0ABW1X4U4</accession>
<reference evidence="8" key="1">
    <citation type="journal article" date="2019" name="Int. J. Syst. Evol. Microbiol.">
        <title>The Global Catalogue of Microorganisms (GCM) 10K type strain sequencing project: providing services to taxonomists for standard genome sequencing and annotation.</title>
        <authorList>
            <consortium name="The Broad Institute Genomics Platform"/>
            <consortium name="The Broad Institute Genome Sequencing Center for Infectious Disease"/>
            <person name="Wu L."/>
            <person name="Ma J."/>
        </authorList>
    </citation>
    <scope>NUCLEOTIDE SEQUENCE [LARGE SCALE GENOMIC DNA]</scope>
    <source>
        <strain evidence="8">CGMCC 1.15277</strain>
    </source>
</reference>
<evidence type="ECO:0000256" key="1">
    <source>
        <dbReference type="ARBA" id="ARBA00001946"/>
    </source>
</evidence>
<comment type="cofactor">
    <cofactor evidence="1">
        <name>Mg(2+)</name>
        <dbReference type="ChEBI" id="CHEBI:18420"/>
    </cofactor>
</comment>
<dbReference type="InterPro" id="IPR020476">
    <property type="entry name" value="Nudix_hydrolase"/>
</dbReference>
<proteinExistence type="inferred from homology"/>
<evidence type="ECO:0000256" key="5">
    <source>
        <dbReference type="RuleBase" id="RU003476"/>
    </source>
</evidence>
<keyword evidence="4" id="KW-0460">Magnesium</keyword>
<dbReference type="Pfam" id="PF00293">
    <property type="entry name" value="NUDIX"/>
    <property type="match status" value="1"/>
</dbReference>